<dbReference type="PROSITE" id="PS50157">
    <property type="entry name" value="ZINC_FINGER_C2H2_2"/>
    <property type="match status" value="1"/>
</dbReference>
<dbReference type="EMBL" id="BMAW01028625">
    <property type="protein sequence ID" value="GFU08346.1"/>
    <property type="molecule type" value="Genomic_DNA"/>
</dbReference>
<feature type="region of interest" description="Disordered" evidence="2">
    <location>
        <begin position="62"/>
        <end position="87"/>
    </location>
</feature>
<name>A0A8X6Q5Y4_NEPPI</name>
<reference evidence="4" key="1">
    <citation type="submission" date="2020-08" db="EMBL/GenBank/DDBJ databases">
        <title>Multicomponent nature underlies the extraordinary mechanical properties of spider dragline silk.</title>
        <authorList>
            <person name="Kono N."/>
            <person name="Nakamura H."/>
            <person name="Mori M."/>
            <person name="Yoshida Y."/>
            <person name="Ohtoshi R."/>
            <person name="Malay A.D."/>
            <person name="Moran D.A.P."/>
            <person name="Tomita M."/>
            <person name="Numata K."/>
            <person name="Arakawa K."/>
        </authorList>
    </citation>
    <scope>NUCLEOTIDE SEQUENCE</scope>
</reference>
<organism evidence="4 5">
    <name type="scientific">Nephila pilipes</name>
    <name type="common">Giant wood spider</name>
    <name type="synonym">Nephila maculata</name>
    <dbReference type="NCBI Taxonomy" id="299642"/>
    <lineage>
        <taxon>Eukaryota</taxon>
        <taxon>Metazoa</taxon>
        <taxon>Ecdysozoa</taxon>
        <taxon>Arthropoda</taxon>
        <taxon>Chelicerata</taxon>
        <taxon>Arachnida</taxon>
        <taxon>Araneae</taxon>
        <taxon>Araneomorphae</taxon>
        <taxon>Entelegynae</taxon>
        <taxon>Araneoidea</taxon>
        <taxon>Nephilidae</taxon>
        <taxon>Nephila</taxon>
    </lineage>
</organism>
<sequence length="221" mass="24540">MGSQWYYYPSLLPPQPIKAAPQLHLKTCFQEIEEGLSLSDHCKLLHNLKITSKVNNSAPEISTIQTSLPPPGFKSSSRTVSSQDDSKEENFIIKVNSLPPPSQDSLDDFQASKKNSFLSEEKLIIPHPLAFQNSKEIDVSPTRKCPFCNFVAEKRNGLRFHLKTSHPAERPLSSGNPVFSFLKDNPSVIPTPSTSTSSTNVISCDVCSTTCKIMKVLRVHQ</sequence>
<dbReference type="AlphaFoldDB" id="A0A8X6Q5Y4"/>
<comment type="caution">
    <text evidence="4">The sequence shown here is derived from an EMBL/GenBank/DDBJ whole genome shotgun (WGS) entry which is preliminary data.</text>
</comment>
<protein>
    <recommendedName>
        <fullName evidence="3">C2H2-type domain-containing protein</fullName>
    </recommendedName>
</protein>
<feature type="domain" description="C2H2-type" evidence="3">
    <location>
        <begin position="143"/>
        <end position="171"/>
    </location>
</feature>
<dbReference type="GO" id="GO:0008270">
    <property type="term" value="F:zinc ion binding"/>
    <property type="evidence" value="ECO:0007669"/>
    <property type="project" value="UniProtKB-KW"/>
</dbReference>
<keyword evidence="5" id="KW-1185">Reference proteome</keyword>
<evidence type="ECO:0000313" key="5">
    <source>
        <dbReference type="Proteomes" id="UP000887013"/>
    </source>
</evidence>
<dbReference type="Proteomes" id="UP000887013">
    <property type="component" value="Unassembled WGS sequence"/>
</dbReference>
<keyword evidence="1" id="KW-0863">Zinc-finger</keyword>
<proteinExistence type="predicted"/>
<accession>A0A8X6Q5Y4</accession>
<evidence type="ECO:0000256" key="2">
    <source>
        <dbReference type="SAM" id="MobiDB-lite"/>
    </source>
</evidence>
<evidence type="ECO:0000313" key="4">
    <source>
        <dbReference type="EMBL" id="GFU08346.1"/>
    </source>
</evidence>
<evidence type="ECO:0000256" key="1">
    <source>
        <dbReference type="PROSITE-ProRule" id="PRU00042"/>
    </source>
</evidence>
<evidence type="ECO:0000259" key="3">
    <source>
        <dbReference type="PROSITE" id="PS50157"/>
    </source>
</evidence>
<keyword evidence="1" id="KW-0862">Zinc</keyword>
<keyword evidence="1" id="KW-0479">Metal-binding</keyword>
<dbReference type="InterPro" id="IPR013087">
    <property type="entry name" value="Znf_C2H2_type"/>
</dbReference>
<gene>
    <name evidence="4" type="ORF">NPIL_47361</name>
</gene>